<keyword evidence="2" id="KW-0689">Ribosomal protein</keyword>
<dbReference type="SUPFAM" id="SSF160369">
    <property type="entry name" value="Ribosomal protein L10-like"/>
    <property type="match status" value="1"/>
</dbReference>
<dbReference type="InterPro" id="IPR043141">
    <property type="entry name" value="Ribosomal_uL10-like_sf"/>
</dbReference>
<organism evidence="4 5">
    <name type="scientific">Hyphopichia burtonii NRRL Y-1933</name>
    <dbReference type="NCBI Taxonomy" id="984485"/>
    <lineage>
        <taxon>Eukaryota</taxon>
        <taxon>Fungi</taxon>
        <taxon>Dikarya</taxon>
        <taxon>Ascomycota</taxon>
        <taxon>Saccharomycotina</taxon>
        <taxon>Pichiomycetes</taxon>
        <taxon>Debaryomycetaceae</taxon>
        <taxon>Hyphopichia</taxon>
    </lineage>
</organism>
<sequence length="202" mass="22855">NRNTAKHILSRKTFLVDYYKYLNDNNEILLYVHHNNIPKNDNLKIRSDLKKIGAKLCMIRNNLYEVYLRSEKEADPADKLTSIKNKKVKHPLAPLLTGPTAVITIPECDPKVVEQVLKILKFAQERLFLVGAKVESKVFDIDDVNAFKSLPNKSELQGQLAGLLSVLGGAGLVRTLEASGNVLYLTMEERRKDLDPNENKDD</sequence>
<dbReference type="GeneID" id="30998476"/>
<dbReference type="Gene3D" id="3.30.70.1730">
    <property type="match status" value="1"/>
</dbReference>
<name>A0A1E4RBV8_9ASCO</name>
<dbReference type="CDD" id="cd05797">
    <property type="entry name" value="Ribosomal_L10"/>
    <property type="match status" value="1"/>
</dbReference>
<accession>A0A1E4RBV8</accession>
<dbReference type="STRING" id="984485.A0A1E4RBV8"/>
<dbReference type="EMBL" id="KV454547">
    <property type="protein sequence ID" value="ODV64734.1"/>
    <property type="molecule type" value="Genomic_DNA"/>
</dbReference>
<keyword evidence="5" id="KW-1185">Reference proteome</keyword>
<dbReference type="InterPro" id="IPR001790">
    <property type="entry name" value="Ribosomal_uL10"/>
</dbReference>
<reference evidence="5" key="1">
    <citation type="submission" date="2016-05" db="EMBL/GenBank/DDBJ databases">
        <title>Comparative genomics of biotechnologically important yeasts.</title>
        <authorList>
            <consortium name="DOE Joint Genome Institute"/>
            <person name="Riley R."/>
            <person name="Haridas S."/>
            <person name="Wolfe K.H."/>
            <person name="Lopes M.R."/>
            <person name="Hittinger C.T."/>
            <person name="Goker M."/>
            <person name="Salamov A."/>
            <person name="Wisecaver J."/>
            <person name="Long T.M."/>
            <person name="Aerts A.L."/>
            <person name="Barry K."/>
            <person name="Choi C."/>
            <person name="Clum A."/>
            <person name="Coughlan A.Y."/>
            <person name="Deshpande S."/>
            <person name="Douglass A.P."/>
            <person name="Hanson S.J."/>
            <person name="Klenk H.-P."/>
            <person name="Labutti K."/>
            <person name="Lapidus A."/>
            <person name="Lindquist E."/>
            <person name="Lipzen A."/>
            <person name="Meier-Kolthoff J.P."/>
            <person name="Ohm R.A."/>
            <person name="Otillar R.P."/>
            <person name="Pangilinan J."/>
            <person name="Peng Y."/>
            <person name="Rokas A."/>
            <person name="Rosa C.A."/>
            <person name="Scheuner C."/>
            <person name="Sibirny A.A."/>
            <person name="Slot J.C."/>
            <person name="Stielow J.B."/>
            <person name="Sun H."/>
            <person name="Kurtzman C.P."/>
            <person name="Blackwell M."/>
            <person name="Grigoriev I.V."/>
            <person name="Jeffries T.W."/>
        </authorList>
    </citation>
    <scope>NUCLEOTIDE SEQUENCE [LARGE SCALE GENOMIC DNA]</scope>
    <source>
        <strain evidence="5">NRRL Y-1933</strain>
    </source>
</reference>
<dbReference type="GO" id="GO:0003735">
    <property type="term" value="F:structural constituent of ribosome"/>
    <property type="evidence" value="ECO:0007669"/>
    <property type="project" value="EnsemblFungi"/>
</dbReference>
<evidence type="ECO:0000313" key="5">
    <source>
        <dbReference type="Proteomes" id="UP000095085"/>
    </source>
</evidence>
<dbReference type="RefSeq" id="XP_020073801.1">
    <property type="nucleotide sequence ID" value="XM_020223927.1"/>
</dbReference>
<dbReference type="OrthoDB" id="360689at2759"/>
<gene>
    <name evidence="4" type="ORF">HYPBUDRAFT_94752</name>
</gene>
<evidence type="ECO:0000256" key="1">
    <source>
        <dbReference type="ARBA" id="ARBA00008889"/>
    </source>
</evidence>
<proteinExistence type="inferred from homology"/>
<dbReference type="AlphaFoldDB" id="A0A1E4RBV8"/>
<dbReference type="Proteomes" id="UP000095085">
    <property type="component" value="Unassembled WGS sequence"/>
</dbReference>
<keyword evidence="3" id="KW-0687">Ribonucleoprotein</keyword>
<protein>
    <recommendedName>
        <fullName evidence="6">Ribosomal protein L10</fullName>
    </recommendedName>
</protein>
<evidence type="ECO:0000256" key="2">
    <source>
        <dbReference type="ARBA" id="ARBA00022980"/>
    </source>
</evidence>
<feature type="non-terminal residue" evidence="4">
    <location>
        <position position="202"/>
    </location>
</feature>
<evidence type="ECO:0000313" key="4">
    <source>
        <dbReference type="EMBL" id="ODV64734.1"/>
    </source>
</evidence>
<dbReference type="Pfam" id="PF00466">
    <property type="entry name" value="Ribosomal_L10"/>
    <property type="match status" value="1"/>
</dbReference>
<feature type="non-terminal residue" evidence="4">
    <location>
        <position position="1"/>
    </location>
</feature>
<dbReference type="GO" id="GO:0005762">
    <property type="term" value="C:mitochondrial large ribosomal subunit"/>
    <property type="evidence" value="ECO:0007669"/>
    <property type="project" value="EnsemblFungi"/>
</dbReference>
<evidence type="ECO:0000256" key="3">
    <source>
        <dbReference type="ARBA" id="ARBA00023274"/>
    </source>
</evidence>
<dbReference type="PANTHER" id="PTHR11560">
    <property type="entry name" value="39S RIBOSOMAL PROTEIN L10, MITOCHONDRIAL"/>
    <property type="match status" value="1"/>
</dbReference>
<dbReference type="InterPro" id="IPR047865">
    <property type="entry name" value="Ribosomal_uL10_bac_type"/>
</dbReference>
<comment type="similarity">
    <text evidence="1">Belongs to the universal ribosomal protein uL10 family.</text>
</comment>
<evidence type="ECO:0008006" key="6">
    <source>
        <dbReference type="Google" id="ProtNLM"/>
    </source>
</evidence>